<dbReference type="EMBL" id="PJEX01000058">
    <property type="protein sequence ID" value="TKW56800.1"/>
    <property type="molecule type" value="Genomic_DNA"/>
</dbReference>
<sequence>MPLLYEEGSKAFARQQEEIINETSIFCWSWIESVPADWTSLLAPSPEAFQGYAGVRWKTPTGCGKRP</sequence>
<reference evidence="1 2" key="1">
    <citation type="journal article" date="2019" name="PLoS ONE">
        <title>Comparative genome analysis indicates high evolutionary potential of pathogenicity genes in Colletotrichum tanaceti.</title>
        <authorList>
            <person name="Lelwala R.V."/>
            <person name="Korhonen P.K."/>
            <person name="Young N.D."/>
            <person name="Scott J.B."/>
            <person name="Ades P.A."/>
            <person name="Gasser R.B."/>
            <person name="Taylor P.W.J."/>
        </authorList>
    </citation>
    <scope>NUCLEOTIDE SEQUENCE [LARGE SCALE GENOMIC DNA]</scope>
    <source>
        <strain evidence="1">BRIP57314</strain>
    </source>
</reference>
<protein>
    <submittedName>
        <fullName evidence="1">Uncharacterized protein</fullName>
    </submittedName>
</protein>
<organism evidence="1 2">
    <name type="scientific">Colletotrichum tanaceti</name>
    <dbReference type="NCBI Taxonomy" id="1306861"/>
    <lineage>
        <taxon>Eukaryota</taxon>
        <taxon>Fungi</taxon>
        <taxon>Dikarya</taxon>
        <taxon>Ascomycota</taxon>
        <taxon>Pezizomycotina</taxon>
        <taxon>Sordariomycetes</taxon>
        <taxon>Hypocreomycetidae</taxon>
        <taxon>Glomerellales</taxon>
        <taxon>Glomerellaceae</taxon>
        <taxon>Colletotrichum</taxon>
        <taxon>Colletotrichum destructivum species complex</taxon>
    </lineage>
</organism>
<keyword evidence="2" id="KW-1185">Reference proteome</keyword>
<evidence type="ECO:0000313" key="1">
    <source>
        <dbReference type="EMBL" id="TKW56800.1"/>
    </source>
</evidence>
<proteinExistence type="predicted"/>
<dbReference type="STRING" id="1306861.A0A4U6XMA4"/>
<dbReference type="AlphaFoldDB" id="A0A4U6XMA4"/>
<evidence type="ECO:0000313" key="2">
    <source>
        <dbReference type="Proteomes" id="UP000310108"/>
    </source>
</evidence>
<name>A0A4U6XMA4_9PEZI</name>
<accession>A0A4U6XMA4</accession>
<comment type="caution">
    <text evidence="1">The sequence shown here is derived from an EMBL/GenBank/DDBJ whole genome shotgun (WGS) entry which is preliminary data.</text>
</comment>
<dbReference type="OrthoDB" id="194358at2759"/>
<dbReference type="Proteomes" id="UP000310108">
    <property type="component" value="Unassembled WGS sequence"/>
</dbReference>
<gene>
    <name evidence="1" type="ORF">CTA1_6865</name>
</gene>